<dbReference type="OrthoDB" id="2590398at2759"/>
<feature type="compositionally biased region" description="Basic and acidic residues" evidence="1">
    <location>
        <begin position="55"/>
        <end position="68"/>
    </location>
</feature>
<dbReference type="AlphaFoldDB" id="A0A2N3MZ37"/>
<keyword evidence="2" id="KW-1133">Transmembrane helix</keyword>
<dbReference type="STRING" id="41688.A0A2N3MZ37"/>
<dbReference type="SUPFAM" id="SSF53448">
    <property type="entry name" value="Nucleotide-diphospho-sugar transferases"/>
    <property type="match status" value="1"/>
</dbReference>
<keyword evidence="4" id="KW-1185">Reference proteome</keyword>
<feature type="transmembrane region" description="Helical" evidence="2">
    <location>
        <begin position="188"/>
        <end position="209"/>
    </location>
</feature>
<comment type="caution">
    <text evidence="3">The sequence shown here is derived from an EMBL/GenBank/DDBJ whole genome shotgun (WGS) entry which is preliminary data.</text>
</comment>
<protein>
    <submittedName>
        <fullName evidence="3">Uncharacterized protein</fullName>
    </submittedName>
</protein>
<feature type="transmembrane region" description="Helical" evidence="2">
    <location>
        <begin position="607"/>
        <end position="628"/>
    </location>
</feature>
<dbReference type="VEuPathDB" id="FungiDB:jhhlp_008816"/>
<dbReference type="InterPro" id="IPR029044">
    <property type="entry name" value="Nucleotide-diphossugar_trans"/>
</dbReference>
<evidence type="ECO:0000313" key="3">
    <source>
        <dbReference type="EMBL" id="PKS05440.1"/>
    </source>
</evidence>
<proteinExistence type="predicted"/>
<accession>A0A2N3MZ37</accession>
<feature type="transmembrane region" description="Helical" evidence="2">
    <location>
        <begin position="648"/>
        <end position="669"/>
    </location>
</feature>
<dbReference type="Gene3D" id="3.90.550.10">
    <property type="entry name" value="Spore Coat Polysaccharide Biosynthesis Protein SpsA, Chain A"/>
    <property type="match status" value="1"/>
</dbReference>
<feature type="compositionally biased region" description="Polar residues" evidence="1">
    <location>
        <begin position="19"/>
        <end position="36"/>
    </location>
</feature>
<feature type="region of interest" description="Disordered" evidence="1">
    <location>
        <begin position="1"/>
        <end position="144"/>
    </location>
</feature>
<feature type="compositionally biased region" description="Low complexity" evidence="1">
    <location>
        <begin position="72"/>
        <end position="91"/>
    </location>
</feature>
<gene>
    <name evidence="3" type="ORF">jhhlp_008816</name>
</gene>
<reference evidence="3 4" key="1">
    <citation type="journal article" date="2017" name="G3 (Bethesda)">
        <title>First Draft Genome Sequence of the Pathogenic Fungus Lomentospora prolificans (Formerly Scedosporium prolificans).</title>
        <authorList>
            <person name="Luo R."/>
            <person name="Zimin A."/>
            <person name="Workman R."/>
            <person name="Fan Y."/>
            <person name="Pertea G."/>
            <person name="Grossman N."/>
            <person name="Wear M.P."/>
            <person name="Jia B."/>
            <person name="Miller H."/>
            <person name="Casadevall A."/>
            <person name="Timp W."/>
            <person name="Zhang S.X."/>
            <person name="Salzberg S.L."/>
        </authorList>
    </citation>
    <scope>NUCLEOTIDE SEQUENCE [LARGE SCALE GENOMIC DNA]</scope>
    <source>
        <strain evidence="3 4">JHH-5317</strain>
    </source>
</reference>
<organism evidence="3 4">
    <name type="scientific">Lomentospora prolificans</name>
    <dbReference type="NCBI Taxonomy" id="41688"/>
    <lineage>
        <taxon>Eukaryota</taxon>
        <taxon>Fungi</taxon>
        <taxon>Dikarya</taxon>
        <taxon>Ascomycota</taxon>
        <taxon>Pezizomycotina</taxon>
        <taxon>Sordariomycetes</taxon>
        <taxon>Hypocreomycetidae</taxon>
        <taxon>Microascales</taxon>
        <taxon>Microascaceae</taxon>
        <taxon>Lomentospora</taxon>
    </lineage>
</organism>
<evidence type="ECO:0000313" key="4">
    <source>
        <dbReference type="Proteomes" id="UP000233524"/>
    </source>
</evidence>
<feature type="region of interest" description="Disordered" evidence="1">
    <location>
        <begin position="701"/>
        <end position="724"/>
    </location>
</feature>
<keyword evidence="2" id="KW-0472">Membrane</keyword>
<name>A0A2N3MZ37_9PEZI</name>
<evidence type="ECO:0000256" key="2">
    <source>
        <dbReference type="SAM" id="Phobius"/>
    </source>
</evidence>
<keyword evidence="2" id="KW-0812">Transmembrane</keyword>
<dbReference type="Proteomes" id="UP000233524">
    <property type="component" value="Unassembled WGS sequence"/>
</dbReference>
<dbReference type="InParanoid" id="A0A2N3MZ37"/>
<feature type="transmembrane region" description="Helical" evidence="2">
    <location>
        <begin position="579"/>
        <end position="601"/>
    </location>
</feature>
<evidence type="ECO:0000256" key="1">
    <source>
        <dbReference type="SAM" id="MobiDB-lite"/>
    </source>
</evidence>
<dbReference type="EMBL" id="NLAX01001623">
    <property type="protein sequence ID" value="PKS05440.1"/>
    <property type="molecule type" value="Genomic_DNA"/>
</dbReference>
<feature type="transmembrane region" description="Helical" evidence="2">
    <location>
        <begin position="221"/>
        <end position="244"/>
    </location>
</feature>
<sequence length="724" mass="81995">MSSSIGHHYPSGPRRFDSPLSSPRTLTPGSPTNPFSPGNPEMGQLPQPSPVFLRSEGEPGRPRSRDSPIVEPWSPYAGPSSASASPMLGPAYPHSRASSVTLGGTDTVPPSPKGSSFQLAEEDPFTGIIDSDDEAGKHEKEKKKRRCMGPADICRALWAGFRRQISFHAIFEAIDIRDIFWPFSWRKYFVLLGVCACVAGIVVSNHYFHWIEKAMAQTRTFMLPVLVIVIGLEPLMILFILCVAKIPDAKDIISPRYPHALEEIRAQQKAQQRGMRVAEVETDDFVKMKQRNLTKPSEKTDLEATFISEPISTRPNDTALVLPCHNSDREALKRVLESAYPHFRPQDIFIVDNGRSKRPNDPTFRDWVKEQHPDLVYIWSPIGSKNAAQLVGSIAARHHKYILTVDDDVCIPANYESPEEMITDEIKAVALPLMGMDPEGNTSLFLVAWQDCEYRMAGVTKMAEDRICGVTFPHGAGWFVERDAYITMLSEYHPMDFIAEDVNSGLSFMRMGKQITMDGRIVLKTEVPTTILGPGLNWWKQRYKSWEMGRHGLTLKFMIRTLFSLNGQRTIHGILFQKFLFIYNLLSNVIDFVRIPIFVTMGNTGMFWLQACLLSLFSIIPILAYNYIKCRRRPDMRCRFWGAITFPIYKQLYSLVSIFGAVRCVLFYIGGHKMPPTVQEMIKNNDDRCIWLDPRFEENPGFLGDPDQPDVNLSTSRLDIDKST</sequence>